<evidence type="ECO:0000313" key="3">
    <source>
        <dbReference type="EMBL" id="KAL1519525.1"/>
    </source>
</evidence>
<reference evidence="3 4" key="1">
    <citation type="journal article" date="2024" name="Science">
        <title>Giant polyketide synthase enzymes in the biosynthesis of giant marine polyether toxins.</title>
        <authorList>
            <person name="Fallon T.R."/>
            <person name="Shende V.V."/>
            <person name="Wierzbicki I.H."/>
            <person name="Pendleton A.L."/>
            <person name="Watervoot N.F."/>
            <person name="Auber R.P."/>
            <person name="Gonzalez D.J."/>
            <person name="Wisecaver J.H."/>
            <person name="Moore B.S."/>
        </authorList>
    </citation>
    <scope>NUCLEOTIDE SEQUENCE [LARGE SCALE GENOMIC DNA]</scope>
    <source>
        <strain evidence="3 4">12B1</strain>
    </source>
</reference>
<evidence type="ECO:0000259" key="2">
    <source>
        <dbReference type="PROSITE" id="PS50110"/>
    </source>
</evidence>
<dbReference type="InterPro" id="IPR001789">
    <property type="entry name" value="Sig_transdc_resp-reg_receiver"/>
</dbReference>
<dbReference type="AlphaFoldDB" id="A0AB34JC09"/>
<comment type="caution">
    <text evidence="1">Lacks conserved residue(s) required for the propagation of feature annotation.</text>
</comment>
<organism evidence="3 4">
    <name type="scientific">Prymnesium parvum</name>
    <name type="common">Toxic golden alga</name>
    <dbReference type="NCBI Taxonomy" id="97485"/>
    <lineage>
        <taxon>Eukaryota</taxon>
        <taxon>Haptista</taxon>
        <taxon>Haptophyta</taxon>
        <taxon>Prymnesiophyceae</taxon>
        <taxon>Prymnesiales</taxon>
        <taxon>Prymnesiaceae</taxon>
        <taxon>Prymnesium</taxon>
    </lineage>
</organism>
<dbReference type="Proteomes" id="UP001515480">
    <property type="component" value="Unassembled WGS sequence"/>
</dbReference>
<feature type="domain" description="Response regulatory" evidence="2">
    <location>
        <begin position="336"/>
        <end position="482"/>
    </location>
</feature>
<proteinExistence type="predicted"/>
<evidence type="ECO:0000256" key="1">
    <source>
        <dbReference type="PROSITE-ProRule" id="PRU00169"/>
    </source>
</evidence>
<dbReference type="Gene3D" id="3.40.50.2300">
    <property type="match status" value="1"/>
</dbReference>
<dbReference type="GO" id="GO:0000160">
    <property type="term" value="P:phosphorelay signal transduction system"/>
    <property type="evidence" value="ECO:0007669"/>
    <property type="project" value="InterPro"/>
</dbReference>
<dbReference type="SUPFAM" id="SSF52172">
    <property type="entry name" value="CheY-like"/>
    <property type="match status" value="1"/>
</dbReference>
<dbReference type="InterPro" id="IPR011006">
    <property type="entry name" value="CheY-like_superfamily"/>
</dbReference>
<protein>
    <recommendedName>
        <fullName evidence="2">Response regulatory domain-containing protein</fullName>
    </recommendedName>
</protein>
<sequence>MTSCLPASSSKDVDARSGAYTPPLFLSLSALPGAQHLRTSNTKRQPDTEHPMRAIRHKTNDTTQEGNDLPVADPSLGFILGLVHRSRHIHTALKTLLNRPAAPTLRILLVDADRHVLENLSQSLGRVAASNTQFGLPPFPISISCATSVEEAQTLLRDSLRLRCFFAIAFVNLCNGVAADYLQQAEEKAMATGEATIFVGYKTRPIDGLKLSELYSAFGVIDVLPDLSDRSLRTALHNWMPRSCSFWGWPPISATSGGKGLPPAWSPPLVRSSGMRRVSSSGQVGQAPDACVMPFDLEGCNMESMCISAPQLSAPYYQYGRMPPAPAYSHLNSTIRVLLVTSCLRSSATLQYYCDSLDIWLDVELTGENAMKRLSRSPGKSDEMCEEMEVIPCSRSGVSVGERVERTYDLVVVEPDLPGMSGYALCSWYKDCASCSNKVPATKFVALAEEPDTEACGAFGLDYCVAKPLTAICFARLLMMWLNS</sequence>
<accession>A0AB34JC09</accession>
<evidence type="ECO:0000313" key="4">
    <source>
        <dbReference type="Proteomes" id="UP001515480"/>
    </source>
</evidence>
<gene>
    <name evidence="3" type="ORF">AB1Y20_023040</name>
</gene>
<dbReference type="PROSITE" id="PS50110">
    <property type="entry name" value="RESPONSE_REGULATORY"/>
    <property type="match status" value="1"/>
</dbReference>
<name>A0AB34JC09_PRYPA</name>
<comment type="caution">
    <text evidence="3">The sequence shown here is derived from an EMBL/GenBank/DDBJ whole genome shotgun (WGS) entry which is preliminary data.</text>
</comment>
<dbReference type="EMBL" id="JBGBPQ010000009">
    <property type="protein sequence ID" value="KAL1519525.1"/>
    <property type="molecule type" value="Genomic_DNA"/>
</dbReference>
<keyword evidence="4" id="KW-1185">Reference proteome</keyword>